<dbReference type="GeneID" id="10822991"/>
<dbReference type="Pfam" id="PF02602">
    <property type="entry name" value="HEM4"/>
    <property type="match status" value="1"/>
</dbReference>
<dbReference type="InterPro" id="IPR039793">
    <property type="entry name" value="UROS/Hem4"/>
</dbReference>
<dbReference type="CDD" id="cd06578">
    <property type="entry name" value="HemD"/>
    <property type="match status" value="1"/>
</dbReference>
<dbReference type="SUPFAM" id="SSF69618">
    <property type="entry name" value="HemD-like"/>
    <property type="match status" value="1"/>
</dbReference>
<dbReference type="EMBL" id="CP002101">
    <property type="protein sequence ID" value="AEH61199.1"/>
    <property type="molecule type" value="Genomic_DNA"/>
</dbReference>
<sequence length="270" mass="30274">MNKENDSPVLAIMRPERYLDESSRLARSMGFDPLAVPFVELVDNTDEGFDPFIERVLEKKSDYVIFTSANGIVFTLKKLAQSRKQEFIDALNTTKVVAIGPNTRRELEKYKIRTYSVPDVYSSQGMVKHLCSSVKNRVIEIPRSSYGAPELVSGLKDCGAEVFETHVYTLRMLAGEDQKELIESAVNGQISAFAFTSSMMVHSFFKLAESLGLTDKIISSLNSSVVAAIGEPTARTLNKYNIQVDLIPDNYVFEEVLKKIRQYLCDPDSC</sequence>
<dbReference type="HOGENOM" id="CLU_011276_9_5_2"/>
<gene>
    <name evidence="2" type="ordered locus">Mzhil_1355</name>
</gene>
<dbReference type="GO" id="GO:0004852">
    <property type="term" value="F:uroporphyrinogen-III synthase activity"/>
    <property type="evidence" value="ECO:0007669"/>
    <property type="project" value="InterPro"/>
</dbReference>
<proteinExistence type="predicted"/>
<dbReference type="InterPro" id="IPR036108">
    <property type="entry name" value="4pyrrol_syn_uPrphyn_synt_sf"/>
</dbReference>
<dbReference type="AlphaFoldDB" id="F7XNE9"/>
<feature type="domain" description="Tetrapyrrole biosynthesis uroporphyrinogen III synthase" evidence="1">
    <location>
        <begin position="21"/>
        <end position="255"/>
    </location>
</feature>
<dbReference type="OrthoDB" id="15395at2157"/>
<dbReference type="PANTHER" id="PTHR40082:SF1">
    <property type="entry name" value="BLR5956 PROTEIN"/>
    <property type="match status" value="1"/>
</dbReference>
<dbReference type="GO" id="GO:0006780">
    <property type="term" value="P:uroporphyrinogen III biosynthetic process"/>
    <property type="evidence" value="ECO:0007669"/>
    <property type="project" value="InterPro"/>
</dbReference>
<dbReference type="InterPro" id="IPR003754">
    <property type="entry name" value="4pyrrol_synth_uPrphyn_synth"/>
</dbReference>
<keyword evidence="3" id="KW-1185">Reference proteome</keyword>
<name>F7XNE9_METZD</name>
<dbReference type="PANTHER" id="PTHR40082">
    <property type="entry name" value="BLR5956 PROTEIN"/>
    <property type="match status" value="1"/>
</dbReference>
<evidence type="ECO:0000259" key="1">
    <source>
        <dbReference type="Pfam" id="PF02602"/>
    </source>
</evidence>
<dbReference type="KEGG" id="mzh:Mzhil_1355"/>
<dbReference type="RefSeq" id="WP_013898636.1">
    <property type="nucleotide sequence ID" value="NC_015676.1"/>
</dbReference>
<dbReference type="STRING" id="679901.Mzhil_1355"/>
<reference evidence="2 3" key="1">
    <citation type="submission" date="2010-07" db="EMBL/GenBank/DDBJ databases">
        <title>The complete genome of Methanosalsum zhilinae DSM 4017.</title>
        <authorList>
            <consortium name="US DOE Joint Genome Institute (JGI-PGF)"/>
            <person name="Lucas S."/>
            <person name="Copeland A."/>
            <person name="Lapidus A."/>
            <person name="Glavina del Rio T."/>
            <person name="Dalin E."/>
            <person name="Tice H."/>
            <person name="Bruce D."/>
            <person name="Goodwin L."/>
            <person name="Pitluck S."/>
            <person name="Kyrpides N."/>
            <person name="Mavromatis K."/>
            <person name="Ovchinnikova G."/>
            <person name="Daligault H."/>
            <person name="Detter J.C."/>
            <person name="Han C."/>
            <person name="Tapia R."/>
            <person name="Larimer F."/>
            <person name="Land M."/>
            <person name="Hauser L."/>
            <person name="Markowitz V."/>
            <person name="Cheng J.-F."/>
            <person name="Hugenholtz P."/>
            <person name="Woyke T."/>
            <person name="Wu D."/>
            <person name="Spring S."/>
            <person name="Schueler E."/>
            <person name="Brambilla E."/>
            <person name="Klenk H.-P."/>
            <person name="Eisen J.A."/>
        </authorList>
    </citation>
    <scope>NUCLEOTIDE SEQUENCE [LARGE SCALE GENOMIC DNA]</scope>
    <source>
        <strain evidence="3">DSM 4017 / NBRC 107636 / OCM 62 / WeN5</strain>
    </source>
</reference>
<dbReference type="Gene3D" id="3.40.50.10090">
    <property type="match status" value="2"/>
</dbReference>
<dbReference type="Proteomes" id="UP000006622">
    <property type="component" value="Chromosome"/>
</dbReference>
<protein>
    <submittedName>
        <fullName evidence="2">Uroporphyrinogen III synthase HEM4</fullName>
    </submittedName>
</protein>
<evidence type="ECO:0000313" key="3">
    <source>
        <dbReference type="Proteomes" id="UP000006622"/>
    </source>
</evidence>
<dbReference type="NCBIfam" id="NF004587">
    <property type="entry name" value="PRK05928.2-5"/>
    <property type="match status" value="1"/>
</dbReference>
<accession>F7XNE9</accession>
<organism evidence="2 3">
    <name type="scientific">Methanosalsum zhilinae (strain DSM 4017 / NBRC 107636 / OCM 62 / WeN5)</name>
    <name type="common">Methanohalophilus zhilinae</name>
    <dbReference type="NCBI Taxonomy" id="679901"/>
    <lineage>
        <taxon>Archaea</taxon>
        <taxon>Methanobacteriati</taxon>
        <taxon>Methanobacteriota</taxon>
        <taxon>Stenosarchaea group</taxon>
        <taxon>Methanomicrobia</taxon>
        <taxon>Methanosarcinales</taxon>
        <taxon>Methanosarcinaceae</taxon>
        <taxon>Methanosalsum</taxon>
    </lineage>
</organism>
<evidence type="ECO:0000313" key="2">
    <source>
        <dbReference type="EMBL" id="AEH61199.1"/>
    </source>
</evidence>